<dbReference type="SUPFAM" id="SSF49899">
    <property type="entry name" value="Concanavalin A-like lectins/glucanases"/>
    <property type="match status" value="1"/>
</dbReference>
<proteinExistence type="predicted"/>
<dbReference type="EMBL" id="CAJOBD010002778">
    <property type="protein sequence ID" value="CAF3907523.1"/>
    <property type="molecule type" value="Genomic_DNA"/>
</dbReference>
<evidence type="ECO:0000313" key="2">
    <source>
        <dbReference type="Proteomes" id="UP000663836"/>
    </source>
</evidence>
<sequence>MFKELAIITSYKAQFRRLNFRYIYKDNPIVSCWRSWIMNDEYLLNQWFSRLLKCSRTSYSAFTICYFKYWEHQRISDIDRSLFPINLQSSKCWFLPWGVSRYASGYQHLFERFYSSFCDSSHSFSFWLFLSRQHKLNIQIGNKNDHGLSILLCGNEKYQVDNGKSVSIADRWVHFVLTKIDSQSNYQIWIDGQCVSNINQYRTTPSDIDYYFVLTYILLMNNFDDNPLEASSQARIADLNAFKRCLTLVEIRAIHQQQTSIEQVKVGTYINNNKMHNMQVNYR</sequence>
<reference evidence="1" key="1">
    <citation type="submission" date="2021-02" db="EMBL/GenBank/DDBJ databases">
        <authorList>
            <person name="Nowell W R."/>
        </authorList>
    </citation>
    <scope>NUCLEOTIDE SEQUENCE</scope>
</reference>
<dbReference type="Gene3D" id="2.60.120.200">
    <property type="match status" value="1"/>
</dbReference>
<accession>A0A819I6Z0</accession>
<protein>
    <submittedName>
        <fullName evidence="1">Uncharacterized protein</fullName>
    </submittedName>
</protein>
<comment type="caution">
    <text evidence="1">The sequence shown here is derived from an EMBL/GenBank/DDBJ whole genome shotgun (WGS) entry which is preliminary data.</text>
</comment>
<dbReference type="Proteomes" id="UP000663836">
    <property type="component" value="Unassembled WGS sequence"/>
</dbReference>
<dbReference type="InterPro" id="IPR013320">
    <property type="entry name" value="ConA-like_dom_sf"/>
</dbReference>
<dbReference type="AlphaFoldDB" id="A0A819I6Z0"/>
<name>A0A819I6Z0_9BILA</name>
<evidence type="ECO:0000313" key="1">
    <source>
        <dbReference type="EMBL" id="CAF3907523.1"/>
    </source>
</evidence>
<organism evidence="1 2">
    <name type="scientific">Rotaria sordida</name>
    <dbReference type="NCBI Taxonomy" id="392033"/>
    <lineage>
        <taxon>Eukaryota</taxon>
        <taxon>Metazoa</taxon>
        <taxon>Spiralia</taxon>
        <taxon>Gnathifera</taxon>
        <taxon>Rotifera</taxon>
        <taxon>Eurotatoria</taxon>
        <taxon>Bdelloidea</taxon>
        <taxon>Philodinida</taxon>
        <taxon>Philodinidae</taxon>
        <taxon>Rotaria</taxon>
    </lineage>
</organism>
<gene>
    <name evidence="1" type="ORF">JBS370_LOCUS21216</name>
</gene>